<dbReference type="Proteomes" id="UP000785679">
    <property type="component" value="Unassembled WGS sequence"/>
</dbReference>
<protein>
    <submittedName>
        <fullName evidence="2">Uncharacterized protein</fullName>
    </submittedName>
</protein>
<feature type="region of interest" description="Disordered" evidence="1">
    <location>
        <begin position="392"/>
        <end position="412"/>
    </location>
</feature>
<organism evidence="2 3">
    <name type="scientific">Halteria grandinella</name>
    <dbReference type="NCBI Taxonomy" id="5974"/>
    <lineage>
        <taxon>Eukaryota</taxon>
        <taxon>Sar</taxon>
        <taxon>Alveolata</taxon>
        <taxon>Ciliophora</taxon>
        <taxon>Intramacronucleata</taxon>
        <taxon>Spirotrichea</taxon>
        <taxon>Stichotrichia</taxon>
        <taxon>Sporadotrichida</taxon>
        <taxon>Halteriidae</taxon>
        <taxon>Halteria</taxon>
    </lineage>
</organism>
<accession>A0A8J8NXE1</accession>
<feature type="region of interest" description="Disordered" evidence="1">
    <location>
        <begin position="19"/>
        <end position="72"/>
    </location>
</feature>
<dbReference type="OrthoDB" id="324062at2759"/>
<dbReference type="PANTHER" id="PTHR21580">
    <property type="entry name" value="SHIPPO-1-RELATED"/>
    <property type="match status" value="1"/>
</dbReference>
<keyword evidence="3" id="KW-1185">Reference proteome</keyword>
<reference evidence="2" key="1">
    <citation type="submission" date="2019-06" db="EMBL/GenBank/DDBJ databases">
        <authorList>
            <person name="Zheng W."/>
        </authorList>
    </citation>
    <scope>NUCLEOTIDE SEQUENCE</scope>
    <source>
        <strain evidence="2">QDHG01</strain>
    </source>
</reference>
<feature type="compositionally biased region" description="Basic residues" evidence="1">
    <location>
        <begin position="42"/>
        <end position="51"/>
    </location>
</feature>
<dbReference type="InterPro" id="IPR051291">
    <property type="entry name" value="CIMAP"/>
</dbReference>
<dbReference type="EMBL" id="RRYP01004340">
    <property type="protein sequence ID" value="TNV82948.1"/>
    <property type="molecule type" value="Genomic_DNA"/>
</dbReference>
<evidence type="ECO:0000256" key="1">
    <source>
        <dbReference type="SAM" id="MobiDB-lite"/>
    </source>
</evidence>
<gene>
    <name evidence="2" type="ORF">FGO68_gene7701</name>
</gene>
<evidence type="ECO:0000313" key="3">
    <source>
        <dbReference type="Proteomes" id="UP000785679"/>
    </source>
</evidence>
<evidence type="ECO:0000313" key="2">
    <source>
        <dbReference type="EMBL" id="TNV82948.1"/>
    </source>
</evidence>
<comment type="caution">
    <text evidence="2">The sequence shown here is derived from an EMBL/GenBank/DDBJ whole genome shotgun (WGS) entry which is preliminary data.</text>
</comment>
<proteinExistence type="predicted"/>
<dbReference type="InterPro" id="IPR010736">
    <property type="entry name" value="SHIPPO-rpt"/>
</dbReference>
<sequence length="798" mass="89299">MAFLSTDERDYTKFLINQERAMGPGPGQYDNAVHPSQLYKQKDKKSTKRNKPPPAFGKSVKDGTESTNFSPGPGYYQKEQLFDQQIVAKDQNKGVYFVLQKGALHRKHEWLSADKTRKGLELIDPKKANDPGPGAYSPRNELNNPGLPPKRTTLGEKKRGQIGQTLIHNLKSTGLNLTTVPSIPSKSQLLVVHPQDYMLADPINHLVKVGTDPYKQNYHNHKAQTSPGNKNPLLDISSQLIQDGGKIDESLIDATTAVTSQKGGNQSSMYPPTNQASQSTLTYQGNLIARLAPMKEDGYEKRLGPGSYDPVKPADMVKGAAWGRSKDKRKLWYEGQLENRVKEQLGGRLSEQAGGDPNFETIEEKEIVASNEQVQKDKYDIKKALRRAQNMKKRWRNEKGPHTIEGGYSDEDDEDIPIEQQLIRENLAQDRNEVPGPGSYYSYEKFSTLNVKKKDPKHQFFSSTEDRFKHSIFAVDEQITPVRVGPGAYEAGPSVFGQDRRKLKETPAEASEIKRIFDQTPQQMAMPGPGEYRNTDAAYQKKDYQKAFISAFNTSDARLLNAAKFAISPGPGTYNHMSLKSPKSKVKSSIFQSSTKRSIEKYFVPDPDLPGAQDYNLQHYKGTSFHQLSGGAPNNILVLKRAVQRQQEKVYTLPEANSSSKMIGAVNAATEYSNVGPGSYQMHNEFDDMHKKALMMKNKDRMFGVSKRTLFNESAAAAQPGPGQYMKGNSTNGGTSLENNDWYKKTFNYRYLKQYHNGAPIDPYNSPGVQQPSIYEALQANSQAFQPRARSHLTSLHV</sequence>
<dbReference type="Pfam" id="PF07004">
    <property type="entry name" value="SHIPPO-rpt"/>
    <property type="match status" value="3"/>
</dbReference>
<feature type="region of interest" description="Disordered" evidence="1">
    <location>
        <begin position="121"/>
        <end position="155"/>
    </location>
</feature>
<dbReference type="AlphaFoldDB" id="A0A8J8NXE1"/>
<name>A0A8J8NXE1_HALGN</name>